<reference evidence="1" key="1">
    <citation type="submission" date="2019-04" db="EMBL/GenBank/DDBJ databases">
        <title>Sequencing of skin fungus with MAO and IRED activity.</title>
        <authorList>
            <person name="Marsaioli A.J."/>
            <person name="Bonatto J.M.C."/>
            <person name="Reis Junior O."/>
        </authorList>
    </citation>
    <scope>NUCLEOTIDE SEQUENCE</scope>
    <source>
        <strain evidence="1">30M1</strain>
    </source>
</reference>
<protein>
    <submittedName>
        <fullName evidence="1">Uncharacterized protein</fullName>
    </submittedName>
</protein>
<evidence type="ECO:0000313" key="2">
    <source>
        <dbReference type="Proteomes" id="UP000801428"/>
    </source>
</evidence>
<dbReference type="EMBL" id="SWKU01000005">
    <property type="protein sequence ID" value="KAF3006612.1"/>
    <property type="molecule type" value="Genomic_DNA"/>
</dbReference>
<name>A0A9P4TJX8_CURKU</name>
<evidence type="ECO:0000313" key="1">
    <source>
        <dbReference type="EMBL" id="KAF3006612.1"/>
    </source>
</evidence>
<keyword evidence="2" id="KW-1185">Reference proteome</keyword>
<organism evidence="1 2">
    <name type="scientific">Curvularia kusanoi</name>
    <name type="common">Cochliobolus kusanoi</name>
    <dbReference type="NCBI Taxonomy" id="90978"/>
    <lineage>
        <taxon>Eukaryota</taxon>
        <taxon>Fungi</taxon>
        <taxon>Dikarya</taxon>
        <taxon>Ascomycota</taxon>
        <taxon>Pezizomycotina</taxon>
        <taxon>Dothideomycetes</taxon>
        <taxon>Pleosporomycetidae</taxon>
        <taxon>Pleosporales</taxon>
        <taxon>Pleosporineae</taxon>
        <taxon>Pleosporaceae</taxon>
        <taxon>Curvularia</taxon>
    </lineage>
</organism>
<comment type="caution">
    <text evidence="1">The sequence shown here is derived from an EMBL/GenBank/DDBJ whole genome shotgun (WGS) entry which is preliminary data.</text>
</comment>
<dbReference type="AlphaFoldDB" id="A0A9P4TJX8"/>
<accession>A0A9P4TJX8</accession>
<dbReference type="OrthoDB" id="3650630at2759"/>
<dbReference type="Proteomes" id="UP000801428">
    <property type="component" value="Unassembled WGS sequence"/>
</dbReference>
<gene>
    <name evidence="1" type="ORF">E8E13_007408</name>
</gene>
<proteinExistence type="predicted"/>
<sequence length="238" mass="27538">MRKMFLVAECLSWEDAITSMYDKSTNEELNWAVNYDLGILDPFVEDPEQVPGGKNSQTNKFYPYANEYEMQLAFGYISITENITESTWALWIGRHLDLQRAIGSSDLDRRPKIPSLKEDGLKLFEKRSSLQKTPDIEIIDLTGSPPKPKTKIPPLLSGPYMDQASVVSLPTPQGPRPYFNKHRRIVSYKSLQDFYELLDKIERTSYVGAMFLEAYAEKLRDDLCKDCWFKRNVNLDLY</sequence>